<dbReference type="EMBL" id="PNBA02000013">
    <property type="protein sequence ID" value="KAG6404709.1"/>
    <property type="molecule type" value="Genomic_DNA"/>
</dbReference>
<proteinExistence type="inferred from homology"/>
<protein>
    <recommendedName>
        <fullName evidence="12">Cohesin complex subunit SCC1</fullName>
    </recommendedName>
</protein>
<comment type="subunit">
    <text evidence="6">Component of the cohesin complex.</text>
</comment>
<comment type="caution">
    <text evidence="10">The sequence shown here is derived from an EMBL/GenBank/DDBJ whole genome shotgun (WGS) entry which is preliminary data.</text>
</comment>
<organism evidence="10">
    <name type="scientific">Salvia splendens</name>
    <name type="common">Scarlet sage</name>
    <dbReference type="NCBI Taxonomy" id="180675"/>
    <lineage>
        <taxon>Eukaryota</taxon>
        <taxon>Viridiplantae</taxon>
        <taxon>Streptophyta</taxon>
        <taxon>Embryophyta</taxon>
        <taxon>Tracheophyta</taxon>
        <taxon>Spermatophyta</taxon>
        <taxon>Magnoliopsida</taxon>
        <taxon>eudicotyledons</taxon>
        <taxon>Gunneridae</taxon>
        <taxon>Pentapetalae</taxon>
        <taxon>asterids</taxon>
        <taxon>lamiids</taxon>
        <taxon>Lamiales</taxon>
        <taxon>Lamiaceae</taxon>
        <taxon>Nepetoideae</taxon>
        <taxon>Mentheae</taxon>
        <taxon>Salviinae</taxon>
        <taxon>Salvia</taxon>
        <taxon>Salvia subgen. Calosphace</taxon>
        <taxon>core Calosphace</taxon>
    </lineage>
</organism>
<evidence type="ECO:0000256" key="6">
    <source>
        <dbReference type="ARBA" id="ARBA00064543"/>
    </source>
</evidence>
<dbReference type="Gene3D" id="1.10.10.580">
    <property type="entry name" value="Structural maintenance of chromosome 1. Chain E"/>
    <property type="match status" value="1"/>
</dbReference>
<evidence type="ECO:0000256" key="7">
    <source>
        <dbReference type="SAM" id="MobiDB-lite"/>
    </source>
</evidence>
<name>A0A8X8X285_SALSN</name>
<feature type="domain" description="Rad21/Rec8-like protein C-terminal eukaryotic" evidence="8">
    <location>
        <begin position="1103"/>
        <end position="1153"/>
    </location>
</feature>
<dbReference type="AlphaFoldDB" id="A0A8X8X285"/>
<evidence type="ECO:0000256" key="1">
    <source>
        <dbReference type="ARBA" id="ARBA00004123"/>
    </source>
</evidence>
<keyword evidence="3" id="KW-0131">Cell cycle</keyword>
<dbReference type="GO" id="GO:0007059">
    <property type="term" value="P:chromosome segregation"/>
    <property type="evidence" value="ECO:0007669"/>
    <property type="project" value="UniProtKB-KW"/>
</dbReference>
<keyword evidence="11" id="KW-1185">Reference proteome</keyword>
<dbReference type="PANTHER" id="PTHR12585:SF69">
    <property type="entry name" value="FI11703P"/>
    <property type="match status" value="1"/>
</dbReference>
<evidence type="ECO:0000256" key="4">
    <source>
        <dbReference type="ARBA" id="ARBA00022829"/>
    </source>
</evidence>
<keyword evidence="5" id="KW-0539">Nucleus</keyword>
<dbReference type="Pfam" id="PF04825">
    <property type="entry name" value="Rad21_Rec8_N"/>
    <property type="match status" value="1"/>
</dbReference>
<evidence type="ECO:0000259" key="9">
    <source>
        <dbReference type="Pfam" id="PF04825"/>
    </source>
</evidence>
<dbReference type="Proteomes" id="UP000298416">
    <property type="component" value="Unassembled WGS sequence"/>
</dbReference>
<dbReference type="Pfam" id="PF04824">
    <property type="entry name" value="Rad21_Rec8"/>
    <property type="match status" value="1"/>
</dbReference>
<reference evidence="10" key="2">
    <citation type="submission" date="2020-08" db="EMBL/GenBank/DDBJ databases">
        <title>Plant Genome Project.</title>
        <authorList>
            <person name="Zhang R.-G."/>
        </authorList>
    </citation>
    <scope>NUCLEOTIDE SEQUENCE</scope>
    <source>
        <strain evidence="10">Huo1</strain>
        <tissue evidence="10">Leaf</tissue>
    </source>
</reference>
<dbReference type="GO" id="GO:0008278">
    <property type="term" value="C:cohesin complex"/>
    <property type="evidence" value="ECO:0007669"/>
    <property type="project" value="InterPro"/>
</dbReference>
<dbReference type="CDD" id="cd21793">
    <property type="entry name" value="Rad21_Rec8_M_AtSYN1-like"/>
    <property type="match status" value="1"/>
</dbReference>
<dbReference type="GO" id="GO:0005634">
    <property type="term" value="C:nucleus"/>
    <property type="evidence" value="ECO:0007669"/>
    <property type="project" value="UniProtKB-SubCell"/>
</dbReference>
<feature type="compositionally biased region" description="Basic residues" evidence="7">
    <location>
        <begin position="673"/>
        <end position="682"/>
    </location>
</feature>
<keyword evidence="4" id="KW-0159">Chromosome partition</keyword>
<dbReference type="InterPro" id="IPR036390">
    <property type="entry name" value="WH_DNA-bd_sf"/>
</dbReference>
<evidence type="ECO:0000313" key="10">
    <source>
        <dbReference type="EMBL" id="KAG6404709.1"/>
    </source>
</evidence>
<dbReference type="InterPro" id="IPR039781">
    <property type="entry name" value="Rad21/Rec8-like"/>
</dbReference>
<dbReference type="GO" id="GO:0003682">
    <property type="term" value="F:chromatin binding"/>
    <property type="evidence" value="ECO:0007669"/>
    <property type="project" value="TreeGrafter"/>
</dbReference>
<evidence type="ECO:0008006" key="12">
    <source>
        <dbReference type="Google" id="ProtNLM"/>
    </source>
</evidence>
<dbReference type="SUPFAM" id="SSF46785">
    <property type="entry name" value="Winged helix' DNA-binding domain"/>
    <property type="match status" value="1"/>
</dbReference>
<feature type="domain" description="Rad21/Rec8-like protein N-terminal" evidence="9">
    <location>
        <begin position="16"/>
        <end position="117"/>
    </location>
</feature>
<dbReference type="InterPro" id="IPR006909">
    <property type="entry name" value="Rad21/Rec8_C_eu"/>
</dbReference>
<dbReference type="GO" id="GO:0007062">
    <property type="term" value="P:sister chromatid cohesion"/>
    <property type="evidence" value="ECO:0007669"/>
    <property type="project" value="InterPro"/>
</dbReference>
<dbReference type="FunFam" id="1.10.10.580:FF:000002">
    <property type="entry name" value="Sister chromatid cohesion 1 protein 4"/>
    <property type="match status" value="1"/>
</dbReference>
<reference evidence="10" key="1">
    <citation type="submission" date="2018-01" db="EMBL/GenBank/DDBJ databases">
        <authorList>
            <person name="Mao J.F."/>
        </authorList>
    </citation>
    <scope>NUCLEOTIDE SEQUENCE</scope>
    <source>
        <strain evidence="10">Huo1</strain>
        <tissue evidence="10">Leaf</tissue>
    </source>
</reference>
<accession>A0A8X8X285</accession>
<comment type="subcellular location">
    <subcellularLocation>
        <location evidence="1">Nucleus</location>
    </subcellularLocation>
</comment>
<evidence type="ECO:0000256" key="2">
    <source>
        <dbReference type="ARBA" id="ARBA00009870"/>
    </source>
</evidence>
<evidence type="ECO:0000259" key="8">
    <source>
        <dbReference type="Pfam" id="PF04824"/>
    </source>
</evidence>
<evidence type="ECO:0000256" key="3">
    <source>
        <dbReference type="ARBA" id="ARBA00022776"/>
    </source>
</evidence>
<keyword evidence="3" id="KW-0132">Cell division</keyword>
<feature type="region of interest" description="Disordered" evidence="7">
    <location>
        <begin position="662"/>
        <end position="682"/>
    </location>
</feature>
<feature type="region of interest" description="Disordered" evidence="7">
    <location>
        <begin position="201"/>
        <end position="222"/>
    </location>
</feature>
<sequence length="1159" mass="128337">MDEDWGWFYIGKFRKMFYSQFILAKKGPLGTIWIAAHLERKLRKNQVADTDIGVSVDSILSPDVPIALRLSSHLLLGVVRIYSRKVNYLFDDCSEALLNVKQAFRSAAVDLPPEQSKAPYHSITLPETFDLDDFELPDNEIFHGNFVDHHISSREQITLQDTLDGVTYSTSKFGLDERFGDGDASGLDLDEELFLDKDGTAGLENERCDPQASVGPMTPLKQDEHPEIRNAVSGTKVGDVNDYDDLINAQAPSTPRLVEEPNLSNVQEVSAFDDHMEAECRLGESTVIENADKNIKEDKQEVDWSSHDNKICDAVPVVPPEDNGHQSGGLDVDSSMPLGESLTEANMEHDLVETLAVGQDKSVNSSLELDDKINGASQAPCQNADADGMNSIFPVDEDDHHQGPFTGIEKSACEISGEASNYHQDEPFPQNRETEASNELGDPNSLNLDVHEKVASSETPFLRPCNSNMEQPDFVSKYALLADAAVQSDVIDLATSEAEEMVMIGKGCSGADNPEEVLEVKHMQEHALREGTDAASNEPNSHVTNAGSHDGLVDNLNSSAEVDLPAPEKLLSVPEDINQHNNMFTEMGSGEFVGLDASDAGSKIISGKKRSFTESTWTEQSMNSVESSRLVRFKRTVESVPDDDDLLSSILVGKSSVLKVKATPRPSEAASTKRTRATQRTSAPKRKVFMDDTMVLHGDMIRLQLTNSEDIRRVRKKAPCTQSEISLIQKKYLEDDCFLGPLFTGISIELESLHSHTWNLSGIRVCNNEPTDSSLENVADARLPSKEVPPEDSKENNDYSLATVAEPHSTSQDAENCEAVDIGMHNAAEQNRVTIANELSSHRDSETPLLTDNGVNKVHEMNVEIDTCDKQSKPNGDMEADVSKHEPLVDVSGREMSEKSERASDFPASVVQLNPATETCEELTFVNADLSTGLPDQERDAPSVELHYAMMDADNRQAIENVLIARDGDVNAGLETEPLERDDVFLEVAQENATVETQSSSKQELEFDEYNHTRNAIFGENIEFSSFTADQDYAFMENIRSPEQPEAHYHDMMGAESSGFNMHNQERTPGGLHVQDVLISLYCRAVSKYLQTLFVKEAEQGRKSLNLEHLLVGKSRKEASRMFFETLVLKTRDYIHVEQQVSFDGIALKPRTRLMKSNF</sequence>
<gene>
    <name evidence="10" type="ORF">SASPL_136962</name>
</gene>
<feature type="region of interest" description="Disordered" evidence="7">
    <location>
        <begin position="421"/>
        <end position="446"/>
    </location>
</feature>
<dbReference type="PANTHER" id="PTHR12585">
    <property type="entry name" value="SCC1 / RAD21 FAMILY MEMBER"/>
    <property type="match status" value="1"/>
</dbReference>
<dbReference type="InterPro" id="IPR023093">
    <property type="entry name" value="ScpA-like_C"/>
</dbReference>
<dbReference type="GO" id="GO:1990414">
    <property type="term" value="P:replication-born double-strand break repair via sister chromatid exchange"/>
    <property type="evidence" value="ECO:0007669"/>
    <property type="project" value="TreeGrafter"/>
</dbReference>
<comment type="similarity">
    <text evidence="2">Belongs to the rad21 family.</text>
</comment>
<evidence type="ECO:0000256" key="5">
    <source>
        <dbReference type="ARBA" id="ARBA00023242"/>
    </source>
</evidence>
<keyword evidence="3" id="KW-0498">Mitosis</keyword>
<evidence type="ECO:0000313" key="11">
    <source>
        <dbReference type="Proteomes" id="UP000298416"/>
    </source>
</evidence>
<dbReference type="InterPro" id="IPR006910">
    <property type="entry name" value="Rad21_Rec8_N"/>
</dbReference>